<dbReference type="AlphaFoldDB" id="A0A3D8S024"/>
<feature type="region of interest" description="Disordered" evidence="1">
    <location>
        <begin position="89"/>
        <end position="123"/>
    </location>
</feature>
<protein>
    <submittedName>
        <fullName evidence="2">Uncharacterized protein</fullName>
    </submittedName>
</protein>
<dbReference type="PANTHER" id="PTHR28244">
    <property type="entry name" value="RNA POLYMERASE I-SPECIFIC TRANSCRIPTION INITIATION FACTOR RRN11"/>
    <property type="match status" value="1"/>
</dbReference>
<feature type="region of interest" description="Disordered" evidence="1">
    <location>
        <begin position="1"/>
        <end position="68"/>
    </location>
</feature>
<gene>
    <name evidence="2" type="ORF">BP6252_04283</name>
</gene>
<organism evidence="2 3">
    <name type="scientific">Coleophoma cylindrospora</name>
    <dbReference type="NCBI Taxonomy" id="1849047"/>
    <lineage>
        <taxon>Eukaryota</taxon>
        <taxon>Fungi</taxon>
        <taxon>Dikarya</taxon>
        <taxon>Ascomycota</taxon>
        <taxon>Pezizomycotina</taxon>
        <taxon>Leotiomycetes</taxon>
        <taxon>Helotiales</taxon>
        <taxon>Dermateaceae</taxon>
        <taxon>Coleophoma</taxon>
    </lineage>
</organism>
<dbReference type="OrthoDB" id="10257049at2759"/>
<feature type="region of interest" description="Disordered" evidence="1">
    <location>
        <begin position="453"/>
        <end position="486"/>
    </location>
</feature>
<sequence length="486" mass="55799">MPLFALPLPTTATPPPPRLRHFSNPRTTKKRKRASSHTPSPSSSDNDDKPTYDDHDHYALPAASTNPLSLTPAEVAQYKLAGLELDEPLPSTQIPDFPHRPIPPENRVPPRRKRSRSVLEKTDEAEIDVPAKERKEKGPKLRVHHLGVLTAVLHRCLSDGDIPRATRAWSLLLRAEVGGKGLDIRNTGYWGIGAELLIRSPDEVEVDEDRVDDQRNPGEDENSGQGLRRWGTASGLQKAKNYFERLILQYPYIRQFHKSFTALDLWPAMLGCEIYGIQYEYQEGMRKIAAKEHEDEDEDERRSSSDESDGVPNEEEMEGEDPEYAARERRRMRRKLRRRDRRWDEKEMVRNRALAASEEIVERMDDLMTKLPYSENHTLLRLKGMLGLYIGDLSVPTRPSSEEEDKSRGPANRGLLMNRKLHAYEKGREKQAEERARAKMLFEKIVREGGRAGIDLRDLSPERDEDEDEDEYGGGYDYDTVMNRDD</sequence>
<feature type="region of interest" description="Disordered" evidence="1">
    <location>
        <begin position="290"/>
        <end position="327"/>
    </location>
</feature>
<dbReference type="Pfam" id="PF04090">
    <property type="entry name" value="Rrn11"/>
    <property type="match status" value="1"/>
</dbReference>
<dbReference type="EMBL" id="PDLM01000004">
    <property type="protein sequence ID" value="RDW79645.1"/>
    <property type="molecule type" value="Genomic_DNA"/>
</dbReference>
<feature type="compositionally biased region" description="Basic and acidic residues" evidence="1">
    <location>
        <begin position="453"/>
        <end position="462"/>
    </location>
</feature>
<dbReference type="GO" id="GO:0001164">
    <property type="term" value="F:RNA polymerase I core promoter sequence-specific DNA binding"/>
    <property type="evidence" value="ECO:0007669"/>
    <property type="project" value="InterPro"/>
</dbReference>
<evidence type="ECO:0000256" key="1">
    <source>
        <dbReference type="SAM" id="MobiDB-lite"/>
    </source>
</evidence>
<dbReference type="PANTHER" id="PTHR28244:SF1">
    <property type="entry name" value="RNA POLYMERASE I-SPECIFIC TRANSCRIPTION INITIATION FACTOR RRN11"/>
    <property type="match status" value="1"/>
</dbReference>
<comment type="caution">
    <text evidence="2">The sequence shown here is derived from an EMBL/GenBank/DDBJ whole genome shotgun (WGS) entry which is preliminary data.</text>
</comment>
<feature type="compositionally biased region" description="Acidic residues" evidence="1">
    <location>
        <begin position="306"/>
        <end position="323"/>
    </location>
</feature>
<feature type="region of interest" description="Disordered" evidence="1">
    <location>
        <begin position="205"/>
        <end position="230"/>
    </location>
</feature>
<dbReference type="GO" id="GO:0017025">
    <property type="term" value="F:TBP-class protein binding"/>
    <property type="evidence" value="ECO:0007669"/>
    <property type="project" value="TreeGrafter"/>
</dbReference>
<keyword evidence="3" id="KW-1185">Reference proteome</keyword>
<dbReference type="GO" id="GO:0001181">
    <property type="term" value="F:RNA polymerase I general transcription initiation factor activity"/>
    <property type="evidence" value="ECO:0007669"/>
    <property type="project" value="InterPro"/>
</dbReference>
<name>A0A3D8S024_9HELO</name>
<dbReference type="STRING" id="1849047.A0A3D8S024"/>
<dbReference type="Proteomes" id="UP000256645">
    <property type="component" value="Unassembled WGS sequence"/>
</dbReference>
<feature type="compositionally biased region" description="Basic residues" evidence="1">
    <location>
        <begin position="18"/>
        <end position="35"/>
    </location>
</feature>
<reference evidence="2 3" key="1">
    <citation type="journal article" date="2018" name="IMA Fungus">
        <title>IMA Genome-F 9: Draft genome sequence of Annulohypoxylon stygium, Aspergillus mulundensis, Berkeleyomyces basicola (syn. Thielaviopsis basicola), Ceratocystis smalleyi, two Cercospora beticola strains, Coleophoma cylindrospora, Fusarium fracticaudum, Phialophora cf. hyalina, and Morchella septimelata.</title>
        <authorList>
            <person name="Wingfield B.D."/>
            <person name="Bills G.F."/>
            <person name="Dong Y."/>
            <person name="Huang W."/>
            <person name="Nel W.J."/>
            <person name="Swalarsk-Parry B.S."/>
            <person name="Vaghefi N."/>
            <person name="Wilken P.M."/>
            <person name="An Z."/>
            <person name="de Beer Z.W."/>
            <person name="De Vos L."/>
            <person name="Chen L."/>
            <person name="Duong T.A."/>
            <person name="Gao Y."/>
            <person name="Hammerbacher A."/>
            <person name="Kikkert J.R."/>
            <person name="Li Y."/>
            <person name="Li H."/>
            <person name="Li K."/>
            <person name="Li Q."/>
            <person name="Liu X."/>
            <person name="Ma X."/>
            <person name="Naidoo K."/>
            <person name="Pethybridge S.J."/>
            <person name="Sun J."/>
            <person name="Steenkamp E.T."/>
            <person name="van der Nest M.A."/>
            <person name="van Wyk S."/>
            <person name="Wingfield M.J."/>
            <person name="Xiong C."/>
            <person name="Yue Q."/>
            <person name="Zhang X."/>
        </authorList>
    </citation>
    <scope>NUCLEOTIDE SEQUENCE [LARGE SCALE GENOMIC DNA]</scope>
    <source>
        <strain evidence="2 3">BP6252</strain>
    </source>
</reference>
<dbReference type="InterPro" id="IPR007224">
    <property type="entry name" value="TIF_Rrn11"/>
</dbReference>
<dbReference type="GO" id="GO:0070860">
    <property type="term" value="C:RNA polymerase I core factor complex"/>
    <property type="evidence" value="ECO:0007669"/>
    <property type="project" value="TreeGrafter"/>
</dbReference>
<evidence type="ECO:0000313" key="3">
    <source>
        <dbReference type="Proteomes" id="UP000256645"/>
    </source>
</evidence>
<dbReference type="InterPro" id="IPR053029">
    <property type="entry name" value="RNA_pol_I-specific_init_factor"/>
</dbReference>
<feature type="compositionally biased region" description="Acidic residues" evidence="1">
    <location>
        <begin position="463"/>
        <end position="472"/>
    </location>
</feature>
<feature type="compositionally biased region" description="Basic and acidic residues" evidence="1">
    <location>
        <begin position="46"/>
        <end position="58"/>
    </location>
</feature>
<dbReference type="GO" id="GO:0042790">
    <property type="term" value="P:nucleolar large rRNA transcription by RNA polymerase I"/>
    <property type="evidence" value="ECO:0007669"/>
    <property type="project" value="TreeGrafter"/>
</dbReference>
<feature type="compositionally biased region" description="Low complexity" evidence="1">
    <location>
        <begin position="1"/>
        <end position="11"/>
    </location>
</feature>
<evidence type="ECO:0000313" key="2">
    <source>
        <dbReference type="EMBL" id="RDW79645.1"/>
    </source>
</evidence>
<accession>A0A3D8S024</accession>
<proteinExistence type="predicted"/>